<dbReference type="RefSeq" id="WP_158741370.1">
    <property type="nucleotide sequence ID" value="NZ_WSLF01000013.1"/>
</dbReference>
<evidence type="ECO:0000256" key="2">
    <source>
        <dbReference type="SAM" id="Phobius"/>
    </source>
</evidence>
<evidence type="ECO:0000256" key="3">
    <source>
        <dbReference type="SAM" id="SignalP"/>
    </source>
</evidence>
<evidence type="ECO:0000313" key="5">
    <source>
        <dbReference type="Proteomes" id="UP000483018"/>
    </source>
</evidence>
<dbReference type="EMBL" id="WSLF01000013">
    <property type="protein sequence ID" value="KAE9631220.1"/>
    <property type="molecule type" value="Genomic_DNA"/>
</dbReference>
<dbReference type="Gene3D" id="2.160.20.110">
    <property type="match status" value="3"/>
</dbReference>
<name>A0A7C8HFP4_9FIRM</name>
<feature type="signal peptide" evidence="3">
    <location>
        <begin position="1"/>
        <end position="29"/>
    </location>
</feature>
<reference evidence="4 5" key="1">
    <citation type="submission" date="2019-12" db="EMBL/GenBank/DDBJ databases">
        <title>Defluviitalea raffinosedens, isolated from a biogas fermenter, genome sequencing and characterization.</title>
        <authorList>
            <person name="Rettenmaier R."/>
            <person name="Schneider M."/>
            <person name="Neuhaus K."/>
            <person name="Liebl W."/>
            <person name="Zverlov V."/>
        </authorList>
    </citation>
    <scope>NUCLEOTIDE SEQUENCE [LARGE SCALE GENOMIC DNA]</scope>
    <source>
        <strain evidence="4 5">249c-K6</strain>
    </source>
</reference>
<keyword evidence="2" id="KW-1133">Transmembrane helix</keyword>
<dbReference type="SUPFAM" id="SSF57997">
    <property type="entry name" value="Tropomyosin"/>
    <property type="match status" value="1"/>
</dbReference>
<evidence type="ECO:0000256" key="1">
    <source>
        <dbReference type="SAM" id="Coils"/>
    </source>
</evidence>
<sequence length="1359" mass="147571">MKNFKVRIVSMLMIMVLCMNIALPNAALADEYSNTIYIRSAEDLIALAKKSSFDTWSRGKTVILTNDIDLSGIEFTPIPTFGGIFDGQGYTIRGLSLTDYNSPQGLFRYIQEGALVKNLTVKGTVTPEGEKITVGGVAGSNSGIILNCNFIGRIRGDKYVGGIAGINEAKGLISNSFVQGVIYGEHYVGGIAGENLGKILLSNNKAHINTIVTEHSLDLEDIQSIDIGHFISFSTEDVADVTDVGGIAGISSGIIQSCSNDGTVGYQHVGYNIGGIVGRQSGYLNGCSNRGIVYGRKDVGGIAGQIEPYTTWQLSENSLKKLRKELNTLQSMINTAINDGNYYSSEISAKLSRARSYATDLRNASDSLSDQTTSLLNDSIGSINDVSARITETLKDTEPIMDLTSTSVNDMAKAIGEYKTALRKLEKTADHVDKGMDTLYPALDKMEDALEDTDDAVNKLADALNSLVSSLGDSDAVEDALTDIQAGISDLIAAIKKIRDVGNNFISIADTLEKSKEWQENAPIIRDGAKELVAATSKMAEALQEMSNALIRPKDNFDEKELLDALTALEIAVANFETAAKLSISGFSKLSSGLEKFIEAYKDNDEMQQAWRNIEEGLKKVEQALVENSDINYTDALNGLKMIRDSLDVLKQNTDSTEILNGVKEISQGIQALESTMKDLQKLKIDVDSEGFKKNLTDFVVATRNARNALLKINTALKNLLQSDELKKLGEAFITNLKQISDGVSKAIDALGKINDEAEKLLREIDFKDMNEGIKDLKSASRDLSRAITSMKKAVSYLSDAWPYFEDASDLVQKAISSANKATGTLKSSLDVLADAVSDIGDLVSDLAAKPKITFQQLDSKYIETKDEIFTALGNISDSLTSLNDTLVDTSDTLLAHMRAISDQMFVVFNVLVGIVEDVSDASADPDDHMEDISTQNTDSDMGGKVADSINYGMIEGDINVGGISGAMAIEYDFDLEDDHNLTEKMSGDSKFLLRAIISDCENYGKIASKKNHAGGIVGLMDFGYVVQSVDNGRISSMNGDYVGGIAGKSGGVIRKSYAKSSLSGSRYVGGIVGYGTDLFDCYSLIQVEDAHEYVGAIAGNAEGMVQRNGFVHAELAGINGISYAGKAEPISYEELLSVEGLPANFRSFRLTFISDGNKVAVVPFKYGETISKDKIPVVPPKEGYYGEWNMKDFTNLTFDATVEAVYIQYITTLASNQTRDGGPSVILVDGLFTANSSLTITESEEANSFKGEKVLEGWTVAVTDDGQTSHTIRYLAPNRQTSGMNIYLLKDGVWEKIEYTTRGKYILFNMEGTEATFIVTSSTHIAWIILLVILSLVLIIAVFWWIRRRRNVNPCVTH</sequence>
<dbReference type="Proteomes" id="UP000483018">
    <property type="component" value="Unassembled WGS sequence"/>
</dbReference>
<evidence type="ECO:0000313" key="4">
    <source>
        <dbReference type="EMBL" id="KAE9631220.1"/>
    </source>
</evidence>
<organism evidence="4 5">
    <name type="scientific">Defluviitalea raffinosedens</name>
    <dbReference type="NCBI Taxonomy" id="1450156"/>
    <lineage>
        <taxon>Bacteria</taxon>
        <taxon>Bacillati</taxon>
        <taxon>Bacillota</taxon>
        <taxon>Clostridia</taxon>
        <taxon>Lachnospirales</taxon>
        <taxon>Defluviitaleaceae</taxon>
        <taxon>Defluviitalea</taxon>
    </lineage>
</organism>
<dbReference type="Gene3D" id="1.10.287.950">
    <property type="entry name" value="Methyl-accepting chemotaxis protein"/>
    <property type="match status" value="1"/>
</dbReference>
<evidence type="ECO:0008006" key="6">
    <source>
        <dbReference type="Google" id="ProtNLM"/>
    </source>
</evidence>
<gene>
    <name evidence="4" type="ORF">GND95_11875</name>
</gene>
<feature type="coiled-coil region" evidence="1">
    <location>
        <begin position="663"/>
        <end position="690"/>
    </location>
</feature>
<comment type="caution">
    <text evidence="4">The sequence shown here is derived from an EMBL/GenBank/DDBJ whole genome shotgun (WGS) entry which is preliminary data.</text>
</comment>
<feature type="chain" id="PRO_5028800652" description="GLUG domain-containing protein" evidence="3">
    <location>
        <begin position="30"/>
        <end position="1359"/>
    </location>
</feature>
<keyword evidence="3" id="KW-0732">Signal</keyword>
<keyword evidence="5" id="KW-1185">Reference proteome</keyword>
<feature type="transmembrane region" description="Helical" evidence="2">
    <location>
        <begin position="1326"/>
        <end position="1347"/>
    </location>
</feature>
<protein>
    <recommendedName>
        <fullName evidence="6">GLUG domain-containing protein</fullName>
    </recommendedName>
</protein>
<keyword evidence="2" id="KW-0472">Membrane</keyword>
<keyword evidence="1" id="KW-0175">Coiled coil</keyword>
<keyword evidence="2" id="KW-0812">Transmembrane</keyword>
<proteinExistence type="predicted"/>
<dbReference type="Gene3D" id="1.20.5.300">
    <property type="match status" value="1"/>
</dbReference>
<accession>A0A7C8HFP4</accession>
<dbReference type="OrthoDB" id="2067910at2"/>